<dbReference type="AlphaFoldDB" id="A0A8H7VZH5"/>
<protein>
    <submittedName>
        <fullName evidence="2">Uncharacterized protein</fullName>
    </submittedName>
</protein>
<organism evidence="2 3">
    <name type="scientific">Cadophora malorum</name>
    <dbReference type="NCBI Taxonomy" id="108018"/>
    <lineage>
        <taxon>Eukaryota</taxon>
        <taxon>Fungi</taxon>
        <taxon>Dikarya</taxon>
        <taxon>Ascomycota</taxon>
        <taxon>Pezizomycotina</taxon>
        <taxon>Leotiomycetes</taxon>
        <taxon>Helotiales</taxon>
        <taxon>Ploettnerulaceae</taxon>
        <taxon>Cadophora</taxon>
    </lineage>
</organism>
<feature type="signal peptide" evidence="1">
    <location>
        <begin position="1"/>
        <end position="17"/>
    </location>
</feature>
<sequence>MKLSAVLPAALLSFAMAAPVAEPQEIDFAAYEAIEIVPDATAPIGASVPAAEIYDQDSAIEEAVASAIDLADPDLTKRGNCLAAPVGNGPVTSSPDTAEAFLANPVYSSAANGAATPSGWFLVDGYKNLHASAASPTYMTYTSSPLTSYDPAKCAAICASKAGCTSFNIFFERNPIKNLDKTGCPDAASLTRIKCSFFGGLITVADATNDGQYTGVFHVVTAGSNAYTTKPQSVPGFSGPISLGSASINAPTSEGTYMGVQTFPQTQPYDPAVCAATCVEKSAYNLRHESAPGTARICRFFDAYIQYKDGANPVFTCTYYTKSYDASFATNFGQYNSAGNHFTNEHSYTYTLDEATTV</sequence>
<feature type="chain" id="PRO_5034783499" evidence="1">
    <location>
        <begin position="18"/>
        <end position="358"/>
    </location>
</feature>
<name>A0A8H7VZH5_9HELO</name>
<accession>A0A8H7VZH5</accession>
<evidence type="ECO:0000313" key="3">
    <source>
        <dbReference type="Proteomes" id="UP000664132"/>
    </source>
</evidence>
<dbReference type="EMBL" id="JAFJYH010000379">
    <property type="protein sequence ID" value="KAG4412421.1"/>
    <property type="molecule type" value="Genomic_DNA"/>
</dbReference>
<dbReference type="OrthoDB" id="271448at2759"/>
<evidence type="ECO:0000256" key="1">
    <source>
        <dbReference type="SAM" id="SignalP"/>
    </source>
</evidence>
<comment type="caution">
    <text evidence="2">The sequence shown here is derived from an EMBL/GenBank/DDBJ whole genome shotgun (WGS) entry which is preliminary data.</text>
</comment>
<keyword evidence="1" id="KW-0732">Signal</keyword>
<proteinExistence type="predicted"/>
<reference evidence="2" key="1">
    <citation type="submission" date="2021-02" db="EMBL/GenBank/DDBJ databases">
        <title>Genome sequence Cadophora malorum strain M34.</title>
        <authorList>
            <person name="Stefanovic E."/>
            <person name="Vu D."/>
            <person name="Scully C."/>
            <person name="Dijksterhuis J."/>
            <person name="Roader J."/>
            <person name="Houbraken J."/>
        </authorList>
    </citation>
    <scope>NUCLEOTIDE SEQUENCE</scope>
    <source>
        <strain evidence="2">M34</strain>
    </source>
</reference>
<evidence type="ECO:0000313" key="2">
    <source>
        <dbReference type="EMBL" id="KAG4412421.1"/>
    </source>
</evidence>
<gene>
    <name evidence="2" type="ORF">IFR04_014440</name>
</gene>
<dbReference type="Proteomes" id="UP000664132">
    <property type="component" value="Unassembled WGS sequence"/>
</dbReference>
<dbReference type="PANTHER" id="PTHR36578">
    <property type="entry name" value="CHROMOSOME 15, WHOLE GENOME SHOTGUN SEQUENCE"/>
    <property type="match status" value="1"/>
</dbReference>
<keyword evidence="3" id="KW-1185">Reference proteome</keyword>
<dbReference type="PANTHER" id="PTHR36578:SF1">
    <property type="entry name" value="APPLE DOMAIN-CONTAINING PROTEIN"/>
    <property type="match status" value="1"/>
</dbReference>